<dbReference type="SUPFAM" id="SSF54648">
    <property type="entry name" value="DLC"/>
    <property type="match status" value="1"/>
</dbReference>
<evidence type="ECO:0000313" key="4">
    <source>
        <dbReference type="Proteomes" id="UP000275846"/>
    </source>
</evidence>
<dbReference type="EMBL" id="UYSU01038398">
    <property type="protein sequence ID" value="VDM00208.1"/>
    <property type="molecule type" value="Genomic_DNA"/>
</dbReference>
<name>A0A0V0JBQ8_SCHSO</name>
<comment type="subcellular location">
    <subcellularLocation>
        <location evidence="1">Cytoplasm</location>
        <location evidence="1">Cytoskeleton</location>
    </subcellularLocation>
</comment>
<evidence type="ECO:0000313" key="3">
    <source>
        <dbReference type="EMBL" id="VDM00208.1"/>
    </source>
</evidence>
<gene>
    <name evidence="2" type="primary">DYL1</name>
    <name evidence="3" type="ORF">SSLN_LOCUS13822</name>
    <name evidence="2" type="ORF">TR92213</name>
</gene>
<keyword evidence="1" id="KW-0505">Motor protein</keyword>
<protein>
    <recommendedName>
        <fullName evidence="1">Dynein light chain</fullName>
    </recommendedName>
</protein>
<dbReference type="GO" id="GO:0007017">
    <property type="term" value="P:microtubule-based process"/>
    <property type="evidence" value="ECO:0007669"/>
    <property type="project" value="InterPro"/>
</dbReference>
<dbReference type="Gene3D" id="3.30.740.10">
    <property type="entry name" value="Protein Inhibitor Of Neuronal Nitric Oxide Synthase"/>
    <property type="match status" value="1"/>
</dbReference>
<dbReference type="InterPro" id="IPR001372">
    <property type="entry name" value="Dynein_light_chain_typ-1/2"/>
</dbReference>
<keyword evidence="1" id="KW-0206">Cytoskeleton</keyword>
<dbReference type="GO" id="GO:0005874">
    <property type="term" value="C:microtubule"/>
    <property type="evidence" value="ECO:0007669"/>
    <property type="project" value="UniProtKB-KW"/>
</dbReference>
<dbReference type="EMBL" id="GEEE01000195">
    <property type="protein sequence ID" value="JAP63030.1"/>
    <property type="molecule type" value="Transcribed_RNA"/>
</dbReference>
<dbReference type="SMART" id="SM01375">
    <property type="entry name" value="Dynein_light"/>
    <property type="match status" value="1"/>
</dbReference>
<keyword evidence="1" id="KW-0243">Dynein</keyword>
<dbReference type="Pfam" id="PF01221">
    <property type="entry name" value="Dynein_light"/>
    <property type="match status" value="1"/>
</dbReference>
<dbReference type="WBParaSite" id="SSLN_0001434601-mRNA-1">
    <property type="protein sequence ID" value="SSLN_0001434601-mRNA-1"/>
    <property type="gene ID" value="SSLN_0001434601"/>
</dbReference>
<reference evidence="3 4" key="3">
    <citation type="submission" date="2018-11" db="EMBL/GenBank/DDBJ databases">
        <authorList>
            <consortium name="Pathogen Informatics"/>
        </authorList>
    </citation>
    <scope>NUCLEOTIDE SEQUENCE [LARGE SCALE GENOMIC DNA]</scope>
    <source>
        <strain evidence="3 4">NST_G2</strain>
    </source>
</reference>
<reference evidence="5" key="2">
    <citation type="submission" date="2016-06" db="UniProtKB">
        <authorList>
            <consortium name="WormBaseParasite"/>
        </authorList>
    </citation>
    <scope>IDENTIFICATION</scope>
</reference>
<dbReference type="GO" id="GO:0005868">
    <property type="term" value="C:cytoplasmic dynein complex"/>
    <property type="evidence" value="ECO:0007669"/>
    <property type="project" value="TreeGrafter"/>
</dbReference>
<evidence type="ECO:0000313" key="5">
    <source>
        <dbReference type="WBParaSite" id="SSLN_0001434601-mRNA-1"/>
    </source>
</evidence>
<dbReference type="EMBL" id="GEEE01009057">
    <property type="protein sequence ID" value="JAP54168.1"/>
    <property type="molecule type" value="Transcribed_RNA"/>
</dbReference>
<dbReference type="CDD" id="cd21450">
    <property type="entry name" value="DLC-like_DYNLL1-like"/>
    <property type="match status" value="1"/>
</dbReference>
<proteinExistence type="inferred from homology"/>
<keyword evidence="4" id="KW-1185">Reference proteome</keyword>
<organism evidence="2">
    <name type="scientific">Schistocephalus solidus</name>
    <name type="common">Tapeworm</name>
    <dbReference type="NCBI Taxonomy" id="70667"/>
    <lineage>
        <taxon>Eukaryota</taxon>
        <taxon>Metazoa</taxon>
        <taxon>Spiralia</taxon>
        <taxon>Lophotrochozoa</taxon>
        <taxon>Platyhelminthes</taxon>
        <taxon>Cestoda</taxon>
        <taxon>Eucestoda</taxon>
        <taxon>Diphyllobothriidea</taxon>
        <taxon>Diphyllobothriidae</taxon>
        <taxon>Schistocephalus</taxon>
    </lineage>
</organism>
<dbReference type="PANTHER" id="PTHR11886">
    <property type="entry name" value="DYNEIN LIGHT CHAIN"/>
    <property type="match status" value="1"/>
</dbReference>
<evidence type="ECO:0000313" key="2">
    <source>
        <dbReference type="EMBL" id="JAP63030.1"/>
    </source>
</evidence>
<keyword evidence="1" id="KW-0963">Cytoplasm</keyword>
<accession>A0A0V0JBQ8</accession>
<reference evidence="2" key="1">
    <citation type="submission" date="2016-01" db="EMBL/GenBank/DDBJ databases">
        <title>Reference transcriptome for the parasite Schistocephalus solidus: insights into the molecular evolution of parasitism.</title>
        <authorList>
            <person name="Hebert F.O."/>
            <person name="Grambauer S."/>
            <person name="Barber I."/>
            <person name="Landry C.R."/>
            <person name="Aubin-Horth N."/>
        </authorList>
    </citation>
    <scope>NUCLEOTIDE SEQUENCE</scope>
</reference>
<dbReference type="AlphaFoldDB" id="A0A0V0JBQ8"/>
<evidence type="ECO:0000256" key="1">
    <source>
        <dbReference type="RuleBase" id="RU365010"/>
    </source>
</evidence>
<dbReference type="PANTHER" id="PTHR11886:SF35">
    <property type="entry name" value="DYNEIN LIGHT CHAIN"/>
    <property type="match status" value="1"/>
</dbReference>
<dbReference type="STRING" id="70667.A0A0V0JBQ8"/>
<keyword evidence="1" id="KW-0493">Microtubule</keyword>
<dbReference type="InterPro" id="IPR037177">
    <property type="entry name" value="DLC_sf"/>
</dbReference>
<dbReference type="OrthoDB" id="6506078at2759"/>
<dbReference type="Proteomes" id="UP000275846">
    <property type="component" value="Unassembled WGS sequence"/>
</dbReference>
<dbReference type="GO" id="GO:0045505">
    <property type="term" value="F:dynein intermediate chain binding"/>
    <property type="evidence" value="ECO:0007669"/>
    <property type="project" value="TreeGrafter"/>
</dbReference>
<comment type="similarity">
    <text evidence="1">Belongs to the dynein light chain family.</text>
</comment>
<sequence>MALATQSCNCIQQDEDPCANKPRFIRHDLNEKLESFFLEMVYRACNIYDDPVELCTALKQCLDKKFGPMWHVIVGQTFGGHFEHDPKSFAYIQFKGLSFLMFKFG</sequence>